<keyword evidence="7 19" id="KW-0816">Tricarboxylic acid cycle</keyword>
<dbReference type="GO" id="GO:0008177">
    <property type="term" value="F:succinate dehydrogenase (quinone) activity"/>
    <property type="evidence" value="ECO:0007669"/>
    <property type="project" value="UniProtKB-EC"/>
</dbReference>
<keyword evidence="11 19" id="KW-0560">Oxidoreductase</keyword>
<evidence type="ECO:0000256" key="18">
    <source>
        <dbReference type="PIRSR" id="PIRSR611281-4"/>
    </source>
</evidence>
<evidence type="ECO:0000256" key="15">
    <source>
        <dbReference type="PIRSR" id="PIRSR000171-1"/>
    </source>
</evidence>
<evidence type="ECO:0000259" key="21">
    <source>
        <dbReference type="Pfam" id="PF02910"/>
    </source>
</evidence>
<gene>
    <name evidence="22" type="ORF">SAMN02745206_00470</name>
</gene>
<proteinExistence type="inferred from homology"/>
<feature type="binding site" evidence="16">
    <location>
        <position position="243"/>
    </location>
    <ligand>
        <name>substrate</name>
    </ligand>
</feature>
<evidence type="ECO:0000256" key="11">
    <source>
        <dbReference type="ARBA" id="ARBA00023002"/>
    </source>
</evidence>
<dbReference type="PANTHER" id="PTHR11632:SF51">
    <property type="entry name" value="SUCCINATE DEHYDROGENASE [UBIQUINONE] FLAVOPROTEIN SUBUNIT, MITOCHONDRIAL"/>
    <property type="match status" value="1"/>
</dbReference>
<feature type="domain" description="FAD-dependent oxidoreductase 2 FAD-binding" evidence="20">
    <location>
        <begin position="12"/>
        <end position="405"/>
    </location>
</feature>
<name>A0A1M4UG01_9BACT</name>
<dbReference type="EMBL" id="FQVB01000005">
    <property type="protein sequence ID" value="SHE55722.1"/>
    <property type="molecule type" value="Genomic_DNA"/>
</dbReference>
<dbReference type="PIRSF" id="PIRSF000171">
    <property type="entry name" value="SDHA_APRA_LASPO"/>
    <property type="match status" value="1"/>
</dbReference>
<comment type="catalytic activity">
    <reaction evidence="13 19">
        <text>a quinone + succinate = fumarate + a quinol</text>
        <dbReference type="Rhea" id="RHEA:40523"/>
        <dbReference type="ChEBI" id="CHEBI:24646"/>
        <dbReference type="ChEBI" id="CHEBI:29806"/>
        <dbReference type="ChEBI" id="CHEBI:30031"/>
        <dbReference type="ChEBI" id="CHEBI:132124"/>
        <dbReference type="EC" id="1.3.5.1"/>
    </reaction>
</comment>
<dbReference type="AlphaFoldDB" id="A0A1M4UG01"/>
<protein>
    <recommendedName>
        <fullName evidence="5 14">Succinate dehydrogenase flavoprotein subunit</fullName>
        <ecNumber evidence="4 19">1.3.5.1</ecNumber>
    </recommendedName>
</protein>
<evidence type="ECO:0000256" key="10">
    <source>
        <dbReference type="ARBA" id="ARBA00022982"/>
    </source>
</evidence>
<dbReference type="Proteomes" id="UP000184076">
    <property type="component" value="Unassembled WGS sequence"/>
</dbReference>
<dbReference type="GO" id="GO:0050660">
    <property type="term" value="F:flavin adenine dinucleotide binding"/>
    <property type="evidence" value="ECO:0007669"/>
    <property type="project" value="UniProtKB-UniRule"/>
</dbReference>
<dbReference type="Gene3D" id="1.20.58.100">
    <property type="entry name" value="Fumarate reductase/succinate dehydrogenase flavoprotein-like, C-terminal domain"/>
    <property type="match status" value="1"/>
</dbReference>
<comment type="subcellular location">
    <subcellularLocation>
        <location evidence="1">Cell inner membrane</location>
        <topology evidence="1">Peripheral membrane protein</topology>
        <orientation evidence="1">Cytoplasmic side</orientation>
    </subcellularLocation>
</comment>
<dbReference type="InterPro" id="IPR027477">
    <property type="entry name" value="Succ_DH/fumarate_Rdtase_cat_sf"/>
</dbReference>
<evidence type="ECO:0000256" key="3">
    <source>
        <dbReference type="ARBA" id="ARBA00008040"/>
    </source>
</evidence>
<dbReference type="InterPro" id="IPR014006">
    <property type="entry name" value="Succ_Dhase_FrdA_Gneg"/>
</dbReference>
<dbReference type="Gene3D" id="3.50.50.60">
    <property type="entry name" value="FAD/NAD(P)-binding domain"/>
    <property type="match status" value="1"/>
</dbReference>
<dbReference type="InterPro" id="IPR003953">
    <property type="entry name" value="FAD-dep_OxRdtase_2_FAD-bd"/>
</dbReference>
<evidence type="ECO:0000256" key="13">
    <source>
        <dbReference type="ARBA" id="ARBA00049220"/>
    </source>
</evidence>
<dbReference type="GO" id="GO:0009055">
    <property type="term" value="F:electron transfer activity"/>
    <property type="evidence" value="ECO:0007669"/>
    <property type="project" value="TreeGrafter"/>
</dbReference>
<dbReference type="PROSITE" id="PS00504">
    <property type="entry name" value="FRD_SDH_FAD_BINDING"/>
    <property type="match status" value="1"/>
</dbReference>
<dbReference type="InterPro" id="IPR030664">
    <property type="entry name" value="SdhA/FrdA/AprA"/>
</dbReference>
<keyword evidence="6 19" id="KW-0813">Transport</keyword>
<keyword evidence="10 19" id="KW-0249">Electron transport</keyword>
<comment type="cofactor">
    <cofactor evidence="17">
        <name>FAD</name>
        <dbReference type="ChEBI" id="CHEBI:57692"/>
    </cofactor>
    <text evidence="17">Flavinylated by SdhE, about 5% flavinylation occurs in the absence of SdhE.</text>
</comment>
<dbReference type="Pfam" id="PF02910">
    <property type="entry name" value="Succ_DH_flav_C"/>
    <property type="match status" value="1"/>
</dbReference>
<feature type="binding site" evidence="16">
    <location>
        <position position="354"/>
    </location>
    <ligand>
        <name>substrate</name>
    </ligand>
</feature>
<dbReference type="InterPro" id="IPR003952">
    <property type="entry name" value="FRD_SDH_FAD_BS"/>
</dbReference>
<feature type="active site" description="Proton acceptor" evidence="15">
    <location>
        <position position="287"/>
    </location>
</feature>
<evidence type="ECO:0000259" key="20">
    <source>
        <dbReference type="Pfam" id="PF00890"/>
    </source>
</evidence>
<organism evidence="22 23">
    <name type="scientific">Desulfacinum infernum DSM 9756</name>
    <dbReference type="NCBI Taxonomy" id="1121391"/>
    <lineage>
        <taxon>Bacteria</taxon>
        <taxon>Pseudomonadati</taxon>
        <taxon>Thermodesulfobacteriota</taxon>
        <taxon>Syntrophobacteria</taxon>
        <taxon>Syntrophobacterales</taxon>
        <taxon>Syntrophobacteraceae</taxon>
        <taxon>Desulfacinum</taxon>
    </lineage>
</organism>
<feature type="binding site" evidence="17">
    <location>
        <begin position="404"/>
        <end position="405"/>
    </location>
    <ligand>
        <name>FAD</name>
        <dbReference type="ChEBI" id="CHEBI:57692"/>
    </ligand>
</feature>
<evidence type="ECO:0000313" key="22">
    <source>
        <dbReference type="EMBL" id="SHE55722.1"/>
    </source>
</evidence>
<evidence type="ECO:0000313" key="23">
    <source>
        <dbReference type="Proteomes" id="UP000184076"/>
    </source>
</evidence>
<keyword evidence="9 17" id="KW-0274">FAD</keyword>
<feature type="binding site" evidence="16">
    <location>
        <position position="255"/>
    </location>
    <ligand>
        <name>substrate</name>
    </ligand>
</feature>
<keyword evidence="8 17" id="KW-0285">Flavoprotein</keyword>
<dbReference type="SUPFAM" id="SSF56425">
    <property type="entry name" value="Succinate dehydrogenase/fumarate reductase flavoprotein, catalytic domain"/>
    <property type="match status" value="1"/>
</dbReference>
<evidence type="ECO:0000256" key="14">
    <source>
        <dbReference type="NCBIfam" id="TIGR01816"/>
    </source>
</evidence>
<evidence type="ECO:0000256" key="9">
    <source>
        <dbReference type="ARBA" id="ARBA00022827"/>
    </source>
</evidence>
<dbReference type="GO" id="GO:0009061">
    <property type="term" value="P:anaerobic respiration"/>
    <property type="evidence" value="ECO:0007669"/>
    <property type="project" value="TreeGrafter"/>
</dbReference>
<dbReference type="InterPro" id="IPR015939">
    <property type="entry name" value="Fum_Rdtase/Succ_DH_flav-like_C"/>
</dbReference>
<dbReference type="FunFam" id="3.90.700.10:FF:000001">
    <property type="entry name" value="Mitochondrial succinate dehydrogenase flavoprotein subunit"/>
    <property type="match status" value="1"/>
</dbReference>
<comment type="pathway">
    <text evidence="2 19">Carbohydrate metabolism; tricarboxylic acid cycle; fumarate from succinate (bacterial route): step 1/1.</text>
</comment>
<sequence>MADIKVTVHKHDVVIVGAGGAGLRAALEASRVVNTAVISQVFPTRSHTVAAQGGVAASLSNVEPDDWVWHMFDTIKGSDYLGDQDAIEFMCRMAPEVVIELEHMGMPFSRLQDGKIFQRRFGGHTKDFGKEAICRTCAAADRTGHAMLHTLYEQCVKNQVVFYNEFFALELLMNEDHVVGVLAWDIANGGFHIFHAKATMFATGGYIRVYKTNSNAHINTGDGLSLSLRAGLPVEDLEFVQFHPTGIYGVGNLITEGVRGEGGYLLNKDGERFMKRYAPTVWDLASRDVVSRAMAEEMRQGRGCGPKGDYLLLKLDHIGADIIHERLPGIWELAYVFAHVDCTKEPIPVTPTAHYSMGGIPTNRYSEVVLGGMDKPEEPVKGFYAAGEAACASVHGANRLGSNSLLDIMVFGKVGGQKMAEFAQSLPEHVPLPENPGKKGIEEVKNLLNGTGGEMMGAIWDELKESMELNCGVFRTEETLTTQRTVLKKLCDRFKNVGIADKGLAFNLDLIETLELGHMLDFSKAIVEGALARQESRGAHYRDDYPQRDDEKWHKHTLAYMEEDGSIRLDYKPVRMKPLTVPTFEPKERVY</sequence>
<dbReference type="Gene3D" id="3.90.700.10">
    <property type="entry name" value="Succinate dehydrogenase/fumarate reductase flavoprotein, catalytic domain"/>
    <property type="match status" value="1"/>
</dbReference>
<evidence type="ECO:0000256" key="7">
    <source>
        <dbReference type="ARBA" id="ARBA00022532"/>
    </source>
</evidence>
<comment type="similarity">
    <text evidence="3 19">Belongs to the FAD-dependent oxidoreductase 2 family. FRD/SDH subfamily.</text>
</comment>
<evidence type="ECO:0000256" key="6">
    <source>
        <dbReference type="ARBA" id="ARBA00022448"/>
    </source>
</evidence>
<evidence type="ECO:0000256" key="1">
    <source>
        <dbReference type="ARBA" id="ARBA00004515"/>
    </source>
</evidence>
<dbReference type="FunFam" id="1.20.58.100:FF:000001">
    <property type="entry name" value="Succinate dehydrogenase flavoprotein subunit (SdhA)"/>
    <property type="match status" value="1"/>
</dbReference>
<dbReference type="InterPro" id="IPR011281">
    <property type="entry name" value="Succ_DH_flav_su_fwd"/>
</dbReference>
<keyword evidence="23" id="KW-1185">Reference proteome</keyword>
<feature type="binding site" evidence="17">
    <location>
        <position position="388"/>
    </location>
    <ligand>
        <name>FAD</name>
        <dbReference type="ChEBI" id="CHEBI:57692"/>
    </ligand>
</feature>
<dbReference type="PANTHER" id="PTHR11632">
    <property type="entry name" value="SUCCINATE DEHYDROGENASE 2 FLAVOPROTEIN SUBUNIT"/>
    <property type="match status" value="1"/>
</dbReference>
<evidence type="ECO:0000256" key="12">
    <source>
        <dbReference type="ARBA" id="ARBA00023136"/>
    </source>
</evidence>
<evidence type="ECO:0000256" key="16">
    <source>
        <dbReference type="PIRSR" id="PIRSR611281-2"/>
    </source>
</evidence>
<feature type="modified residue" description="Tele-8alpha-FAD histidine" evidence="18">
    <location>
        <position position="47"/>
    </location>
</feature>
<feature type="binding site" evidence="17">
    <location>
        <begin position="17"/>
        <end position="22"/>
    </location>
    <ligand>
        <name>FAD</name>
        <dbReference type="ChEBI" id="CHEBI:57692"/>
    </ligand>
</feature>
<evidence type="ECO:0000256" key="2">
    <source>
        <dbReference type="ARBA" id="ARBA00004894"/>
    </source>
</evidence>
<reference evidence="23" key="1">
    <citation type="submission" date="2016-11" db="EMBL/GenBank/DDBJ databases">
        <authorList>
            <person name="Varghese N."/>
            <person name="Submissions S."/>
        </authorList>
    </citation>
    <scope>NUCLEOTIDE SEQUENCE [LARGE SCALE GENOMIC DNA]</scope>
    <source>
        <strain evidence="23">DSM 9756</strain>
    </source>
</reference>
<evidence type="ECO:0000256" key="8">
    <source>
        <dbReference type="ARBA" id="ARBA00022630"/>
    </source>
</evidence>
<accession>A0A1M4UG01</accession>
<dbReference type="STRING" id="1121391.SAMN02745206_00470"/>
<dbReference type="SUPFAM" id="SSF51905">
    <property type="entry name" value="FAD/NAD(P)-binding domain"/>
    <property type="match status" value="1"/>
</dbReference>
<evidence type="ECO:0000256" key="5">
    <source>
        <dbReference type="ARBA" id="ARBA00019965"/>
    </source>
</evidence>
<dbReference type="GO" id="GO:0006099">
    <property type="term" value="P:tricarboxylic acid cycle"/>
    <property type="evidence" value="ECO:0007669"/>
    <property type="project" value="UniProtKB-UniRule"/>
</dbReference>
<keyword evidence="12 19" id="KW-0472">Membrane</keyword>
<feature type="binding site" evidence="17">
    <location>
        <begin position="39"/>
        <end position="54"/>
    </location>
    <ligand>
        <name>FAD</name>
        <dbReference type="ChEBI" id="CHEBI:57692"/>
    </ligand>
</feature>
<dbReference type="InterPro" id="IPR037099">
    <property type="entry name" value="Fum_R/Succ_DH_flav-like_C_sf"/>
</dbReference>
<dbReference type="EC" id="1.3.5.1" evidence="4 19"/>
<dbReference type="UniPathway" id="UPA00223">
    <property type="reaction ID" value="UER01005"/>
</dbReference>
<feature type="domain" description="Fumarate reductase/succinate dehydrogenase flavoprotein-like C-terminal" evidence="21">
    <location>
        <begin position="461"/>
        <end position="591"/>
    </location>
</feature>
<dbReference type="GO" id="GO:0005886">
    <property type="term" value="C:plasma membrane"/>
    <property type="evidence" value="ECO:0007669"/>
    <property type="project" value="UniProtKB-SubCell"/>
</dbReference>
<dbReference type="InterPro" id="IPR036188">
    <property type="entry name" value="FAD/NAD-bd_sf"/>
</dbReference>
<evidence type="ECO:0000256" key="19">
    <source>
        <dbReference type="RuleBase" id="RU362051"/>
    </source>
</evidence>
<dbReference type="Gene3D" id="4.10.80.40">
    <property type="entry name" value="succinate dehydrogenase protein domain"/>
    <property type="match status" value="1"/>
</dbReference>
<dbReference type="NCBIfam" id="TIGR01812">
    <property type="entry name" value="sdhA_frdA_Gneg"/>
    <property type="match status" value="1"/>
</dbReference>
<dbReference type="Pfam" id="PF00890">
    <property type="entry name" value="FAD_binding_2"/>
    <property type="match status" value="1"/>
</dbReference>
<dbReference type="NCBIfam" id="TIGR01816">
    <property type="entry name" value="sdhA_forward"/>
    <property type="match status" value="1"/>
</dbReference>
<feature type="binding site" evidence="16">
    <location>
        <position position="399"/>
    </location>
    <ligand>
        <name>substrate</name>
    </ligand>
</feature>
<dbReference type="OrthoDB" id="9806724at2"/>
<evidence type="ECO:0000256" key="4">
    <source>
        <dbReference type="ARBA" id="ARBA00012792"/>
    </source>
</evidence>
<dbReference type="SUPFAM" id="SSF46977">
    <property type="entry name" value="Succinate dehydrogenase/fumarate reductase flavoprotein C-terminal domain"/>
    <property type="match status" value="1"/>
</dbReference>
<dbReference type="FunFam" id="4.10.80.40:FF:000002">
    <property type="entry name" value="Succinate dehydrogenase [ubiquinone] flavoprotein subunit, mitochondrial"/>
    <property type="match status" value="1"/>
</dbReference>
<dbReference type="GO" id="GO:0022900">
    <property type="term" value="P:electron transport chain"/>
    <property type="evidence" value="ECO:0007669"/>
    <property type="project" value="UniProtKB-UniRule"/>
</dbReference>
<feature type="binding site" evidence="17">
    <location>
        <position position="222"/>
    </location>
    <ligand>
        <name>FAD</name>
        <dbReference type="ChEBI" id="CHEBI:57692"/>
    </ligand>
</feature>
<evidence type="ECO:0000256" key="17">
    <source>
        <dbReference type="PIRSR" id="PIRSR611281-3"/>
    </source>
</evidence>